<dbReference type="InterPro" id="IPR024498">
    <property type="entry name" value="DUF2786"/>
</dbReference>
<dbReference type="AlphaFoldDB" id="A0A4Q7UXB3"/>
<reference evidence="4 5" key="1">
    <citation type="submission" date="2019-02" db="EMBL/GenBank/DDBJ databases">
        <title>Sequencing the genomes of 1000 actinobacteria strains.</title>
        <authorList>
            <person name="Klenk H.-P."/>
        </authorList>
    </citation>
    <scope>NUCLEOTIDE SEQUENCE [LARGE SCALE GENOMIC DNA]</scope>
    <source>
        <strain evidence="4 5">DSM 45779</strain>
    </source>
</reference>
<feature type="coiled-coil region" evidence="1">
    <location>
        <begin position="23"/>
        <end position="50"/>
    </location>
</feature>
<organism evidence="4 5">
    <name type="scientific">Pseudonocardia sediminis</name>
    <dbReference type="NCBI Taxonomy" id="1397368"/>
    <lineage>
        <taxon>Bacteria</taxon>
        <taxon>Bacillati</taxon>
        <taxon>Actinomycetota</taxon>
        <taxon>Actinomycetes</taxon>
        <taxon>Pseudonocardiales</taxon>
        <taxon>Pseudonocardiaceae</taxon>
        <taxon>Pseudonocardia</taxon>
    </lineage>
</organism>
<keyword evidence="1" id="KW-0175">Coiled coil</keyword>
<comment type="caution">
    <text evidence="4">The sequence shown here is derived from an EMBL/GenBank/DDBJ whole genome shotgun (WGS) entry which is preliminary data.</text>
</comment>
<proteinExistence type="predicted"/>
<dbReference type="EMBL" id="SHKL01000001">
    <property type="protein sequence ID" value="RZT85571.1"/>
    <property type="molecule type" value="Genomic_DNA"/>
</dbReference>
<dbReference type="InterPro" id="IPR055592">
    <property type="entry name" value="DUF7168"/>
</dbReference>
<feature type="domain" description="DUF7168" evidence="3">
    <location>
        <begin position="83"/>
        <end position="189"/>
    </location>
</feature>
<keyword evidence="5" id="KW-1185">Reference proteome</keyword>
<gene>
    <name evidence="4" type="ORF">EV383_2444</name>
</gene>
<name>A0A4Q7UXB3_PSEST</name>
<evidence type="ECO:0000256" key="1">
    <source>
        <dbReference type="SAM" id="Coils"/>
    </source>
</evidence>
<sequence length="267" mass="29241">MNQYDDLVLARITGATAERKRSVDTEDQKLETIRKLLAKAERAATSYEADVYNSKAAEIMAKHGVDAAMVASSGEKQDVIGSRRITMTDPYSTEKATLAGCVAATSNCRVVRHPGFGRGQTAAVTVMGFESDLNRVELTYTSLLLQATRSLTRQRPPAWSKESTTAFRRTWLIGFAAEVHRRLTDAGTSAVRDHDAQLTAGRPSAALVLADRRSLVDRAYDEQFGNLRTARPRKLSGTGYRAGAEAGRRADVGHKRVESVRRAIDRG</sequence>
<dbReference type="Pfam" id="PF23771">
    <property type="entry name" value="DUF7168"/>
    <property type="match status" value="1"/>
</dbReference>
<evidence type="ECO:0000259" key="2">
    <source>
        <dbReference type="Pfam" id="PF10979"/>
    </source>
</evidence>
<evidence type="ECO:0000313" key="4">
    <source>
        <dbReference type="EMBL" id="RZT85571.1"/>
    </source>
</evidence>
<protein>
    <submittedName>
        <fullName evidence="4">Uncharacterized protein DUF2786</fullName>
    </submittedName>
</protein>
<feature type="domain" description="DUF2786" evidence="2">
    <location>
        <begin position="30"/>
        <end position="66"/>
    </location>
</feature>
<evidence type="ECO:0000259" key="3">
    <source>
        <dbReference type="Pfam" id="PF23771"/>
    </source>
</evidence>
<evidence type="ECO:0000313" key="5">
    <source>
        <dbReference type="Proteomes" id="UP000291591"/>
    </source>
</evidence>
<accession>A0A4Q7UXB3</accession>
<dbReference type="Proteomes" id="UP000291591">
    <property type="component" value="Unassembled WGS sequence"/>
</dbReference>
<dbReference type="Pfam" id="PF10979">
    <property type="entry name" value="DUF2786"/>
    <property type="match status" value="1"/>
</dbReference>